<dbReference type="GO" id="GO:0008236">
    <property type="term" value="F:serine-type peptidase activity"/>
    <property type="evidence" value="ECO:0007669"/>
    <property type="project" value="UniProtKB-KW"/>
</dbReference>
<keyword evidence="4" id="KW-0378">Hydrolase</keyword>
<dbReference type="NCBIfam" id="TIGR00706">
    <property type="entry name" value="SppA_dom"/>
    <property type="match status" value="1"/>
</dbReference>
<dbReference type="InterPro" id="IPR002142">
    <property type="entry name" value="Peptidase_S49"/>
</dbReference>
<keyword evidence="10" id="KW-1185">Reference proteome</keyword>
<dbReference type="PANTHER" id="PTHR33209">
    <property type="entry name" value="PROTEASE 4"/>
    <property type="match status" value="1"/>
</dbReference>
<evidence type="ECO:0000313" key="9">
    <source>
        <dbReference type="EMBL" id="TQV81992.1"/>
    </source>
</evidence>
<dbReference type="InterPro" id="IPR047272">
    <property type="entry name" value="S49_SppA_C"/>
</dbReference>
<name>A0A545TXP2_9PROT</name>
<keyword evidence="5" id="KW-0720">Serine protease</keyword>
<keyword evidence="3" id="KW-0645">Protease</keyword>
<dbReference type="InterPro" id="IPR004635">
    <property type="entry name" value="Pept_S49_SppA"/>
</dbReference>
<feature type="domain" description="Peptidase S49" evidence="8">
    <location>
        <begin position="144"/>
        <end position="273"/>
    </location>
</feature>
<protein>
    <submittedName>
        <fullName evidence="9">Signal peptide peptidase SppA</fullName>
    </submittedName>
</protein>
<dbReference type="CDD" id="cd07018">
    <property type="entry name" value="S49_SppA_67K_type"/>
    <property type="match status" value="1"/>
</dbReference>
<dbReference type="Pfam" id="PF01343">
    <property type="entry name" value="Peptidase_S49"/>
    <property type="match status" value="2"/>
</dbReference>
<evidence type="ECO:0000256" key="3">
    <source>
        <dbReference type="ARBA" id="ARBA00022670"/>
    </source>
</evidence>
<evidence type="ECO:0000256" key="7">
    <source>
        <dbReference type="PIRSR" id="PIRSR001217-1"/>
    </source>
</evidence>
<accession>A0A545TXP2</accession>
<comment type="similarity">
    <text evidence="2">Belongs to the peptidase S49 family.</text>
</comment>
<evidence type="ECO:0000256" key="6">
    <source>
        <dbReference type="ARBA" id="ARBA00023136"/>
    </source>
</evidence>
<dbReference type="EMBL" id="VHSH01000002">
    <property type="protein sequence ID" value="TQV81992.1"/>
    <property type="molecule type" value="Genomic_DNA"/>
</dbReference>
<organism evidence="9 10">
    <name type="scientific">Denitrobaculum tricleocarpae</name>
    <dbReference type="NCBI Taxonomy" id="2591009"/>
    <lineage>
        <taxon>Bacteria</taxon>
        <taxon>Pseudomonadati</taxon>
        <taxon>Pseudomonadota</taxon>
        <taxon>Alphaproteobacteria</taxon>
        <taxon>Rhodospirillales</taxon>
        <taxon>Rhodospirillaceae</taxon>
        <taxon>Denitrobaculum</taxon>
    </lineage>
</organism>
<reference evidence="9 10" key="1">
    <citation type="submission" date="2019-06" db="EMBL/GenBank/DDBJ databases">
        <title>Whole genome sequence for Rhodospirillaceae sp. R148.</title>
        <authorList>
            <person name="Wang G."/>
        </authorList>
    </citation>
    <scope>NUCLEOTIDE SEQUENCE [LARGE SCALE GENOMIC DNA]</scope>
    <source>
        <strain evidence="9 10">R148</strain>
    </source>
</reference>
<dbReference type="GO" id="GO:0006465">
    <property type="term" value="P:signal peptide processing"/>
    <property type="evidence" value="ECO:0007669"/>
    <property type="project" value="InterPro"/>
</dbReference>
<evidence type="ECO:0000256" key="1">
    <source>
        <dbReference type="ARBA" id="ARBA00004370"/>
    </source>
</evidence>
<dbReference type="Gene3D" id="6.20.330.10">
    <property type="match status" value="1"/>
</dbReference>
<dbReference type="GO" id="GO:0016020">
    <property type="term" value="C:membrane"/>
    <property type="evidence" value="ECO:0007669"/>
    <property type="project" value="UniProtKB-SubCell"/>
</dbReference>
<gene>
    <name evidence="9" type="primary">sppA</name>
    <name evidence="9" type="ORF">FKG95_07095</name>
</gene>
<feature type="active site" description="Proton donor/acceptor" evidence="7">
    <location>
        <position position="197"/>
    </location>
</feature>
<dbReference type="CDD" id="cd07023">
    <property type="entry name" value="S49_Sppa_N_C"/>
    <property type="match status" value="1"/>
</dbReference>
<evidence type="ECO:0000259" key="8">
    <source>
        <dbReference type="Pfam" id="PF01343"/>
    </source>
</evidence>
<dbReference type="Gene3D" id="3.90.226.10">
    <property type="entry name" value="2-enoyl-CoA Hydratase, Chain A, domain 1"/>
    <property type="match status" value="3"/>
</dbReference>
<evidence type="ECO:0000256" key="5">
    <source>
        <dbReference type="ARBA" id="ARBA00022825"/>
    </source>
</evidence>
<keyword evidence="6" id="KW-0472">Membrane</keyword>
<dbReference type="InterPro" id="IPR047217">
    <property type="entry name" value="S49_SppA_67K_type_N"/>
</dbReference>
<dbReference type="AlphaFoldDB" id="A0A545TXP2"/>
<sequence>MKVILFVLKCIVGLFATLGFLMVLAIAISISALQDNISRFDYEPDPLPERVVLQLDLSDGVSETSPQSPFSRASHGGGLVLRDAVDALSRASSDPRVVGVVARVGRGPLGISQVQELREAIAGFRATGKFSIAFAESFGEGGDGTLHYYLASAFEEIWLQPSGDLDITGIQLESPYIRGLLDKHGVKPSFGQREEYKGAVEFLTGEEMSQPVKENLQQLVDSWLEQIVEGVSESRGLGPQLTQELIDRAPLSATEAKDAGLVSELGYWDGVLEFAFPDEDSSPVDIRDYYAGLEEEFSDGPVIALVQGAGAIALAENDDSFGGSSVMGSDTISAALRRAVDDPDVAAIVFRVDSPGGSYVASDTIWREVVRAREAGKPVIVSMGGLAASGGYFVSAAAERIVANPATITGSIGVVTGKVVLDDLWREYDIGWDGVQAGRNAGIWSANRDFTPQQWQMLQTSLDRVYTDFTQKVAEGRGLPLPDVLSSAKGQVWTGRDAKELGLVDELGGFATALKLARSAAGLTEGQSHQLRVLPEAPSFEDMIRKLLSGEFSGPGIGGMIRDLARLTEVAAPFMETMERATADPRSRTLEAPLLRAPE</sequence>
<dbReference type="InterPro" id="IPR029045">
    <property type="entry name" value="ClpP/crotonase-like_dom_sf"/>
</dbReference>
<evidence type="ECO:0000256" key="2">
    <source>
        <dbReference type="ARBA" id="ARBA00008683"/>
    </source>
</evidence>
<dbReference type="PANTHER" id="PTHR33209:SF1">
    <property type="entry name" value="PEPTIDASE S49 DOMAIN-CONTAINING PROTEIN"/>
    <property type="match status" value="1"/>
</dbReference>
<dbReference type="Proteomes" id="UP000315252">
    <property type="component" value="Unassembled WGS sequence"/>
</dbReference>
<comment type="subcellular location">
    <subcellularLocation>
        <location evidence="1">Membrane</location>
    </subcellularLocation>
</comment>
<proteinExistence type="inferred from homology"/>
<comment type="caution">
    <text evidence="9">The sequence shown here is derived from an EMBL/GenBank/DDBJ whole genome shotgun (WGS) entry which is preliminary data.</text>
</comment>
<evidence type="ECO:0000313" key="10">
    <source>
        <dbReference type="Proteomes" id="UP000315252"/>
    </source>
</evidence>
<feature type="active site" description="Nucleophile" evidence="7">
    <location>
        <position position="389"/>
    </location>
</feature>
<dbReference type="SUPFAM" id="SSF52096">
    <property type="entry name" value="ClpP/crotonase"/>
    <property type="match status" value="2"/>
</dbReference>
<dbReference type="InterPro" id="IPR004634">
    <property type="entry name" value="Pept_S49_pIV"/>
</dbReference>
<dbReference type="NCBIfam" id="TIGR00705">
    <property type="entry name" value="SppA_67K"/>
    <property type="match status" value="1"/>
</dbReference>
<evidence type="ECO:0000256" key="4">
    <source>
        <dbReference type="ARBA" id="ARBA00022801"/>
    </source>
</evidence>
<feature type="domain" description="Peptidase S49" evidence="8">
    <location>
        <begin position="372"/>
        <end position="523"/>
    </location>
</feature>
<dbReference type="RefSeq" id="WP_142895623.1">
    <property type="nucleotide sequence ID" value="NZ_ML660053.1"/>
</dbReference>
<dbReference type="PIRSF" id="PIRSF001217">
    <property type="entry name" value="Protease_4_SppA"/>
    <property type="match status" value="1"/>
</dbReference>
<dbReference type="OrthoDB" id="9764363at2"/>